<protein>
    <submittedName>
        <fullName evidence="3">Tape measure protein</fullName>
    </submittedName>
</protein>
<reference evidence="3 4" key="1">
    <citation type="submission" date="2020-08" db="EMBL/GenBank/DDBJ databases">
        <title>A Genomic Blueprint of the Chicken Gut Microbiome.</title>
        <authorList>
            <person name="Gilroy R."/>
            <person name="Ravi A."/>
            <person name="Getino M."/>
            <person name="Pursley I."/>
            <person name="Horton D.L."/>
            <person name="Alikhan N.-F."/>
            <person name="Baker D."/>
            <person name="Gharbi K."/>
            <person name="Hall N."/>
            <person name="Watson M."/>
            <person name="Adriaenssens E.M."/>
            <person name="Foster-Nyarko E."/>
            <person name="Jarju S."/>
            <person name="Secka A."/>
            <person name="Antonio M."/>
            <person name="Oren A."/>
            <person name="Chaudhuri R."/>
            <person name="La Ragione R.M."/>
            <person name="Hildebrand F."/>
            <person name="Pallen M.J."/>
        </authorList>
    </citation>
    <scope>NUCLEOTIDE SEQUENCE [LARGE SCALE GENOMIC DNA]</scope>
    <source>
        <strain evidence="3 4">Sa4CUA1</strain>
    </source>
</reference>
<sequence>MGKVIGGAALAGVGIAAGLAIKGGLDRALSVENAEAKLRGLGNSAGDVSKIMDNALASVKGTAFGMGEAATTAAGAVAAGVKPGADLERTLKLVADAATIAGTDMGSMGTIFNKVGASNKIQGDVIAQLGDQGIPILQFLANEMGVTAEAAADMASKGEVDFDTFRNAMEKGLGGAALASGDTTQGAMKNMMASLSRAGESFLSGVFPMFKDGFTGITGFLDNLGPVAERAGEWFGNAINTAKDILTSLFDLVIKGDFTTKFRETFNMDEDSGVVTFLLNMRDTAITVFNEVKGGITAFVAAFQDGGSDVTSSGFAGVLERLGLAARAAFDYVTGTVIPALQATAGWIMRNKDYLLPLVVGITAMVVAYKAYTTAVTVWKAITTAATAVQAAFNAVIHANPIGLIILAITALVTALVWFFTQTETGKKIVQAAWSGIQSAISAVASWWTGTAWPAIKAVIDWFGMAFQAAGIIIGNVWKGIQSAIQVVWNWIKTYVFDPIKWWLDVLGIAFGIYRDLAVGAFEAVKSGLSTAWSWINSNVFEPFKAGVALIGVAFESVRDVIGRAWDALKEIAAKPVNFILGTVYNDGIREWWNKISGAVGLDSLALPKASLVKFASGGVLPGYTPGRDVHQFYSPTGGRLALSGGEAIMRPEFTRAVGGAAGVARLNAAARGGQSLAFAGGGVWDFFGDAWDTVKGVGKGIWDAAGMGLEVMKDPLGAIKRAVVDGIINPLMSKVGVKGDFVKILTELPVKFAGGLADKVKAMVSAKATADASSGPGWNPAGGGLGWQRMFQLVSAGVPGVRLNSAFRPGAITAVGTPSMHGAGRAIDISPSMAAFNWIKANYPDSKEIIYSPANGAQVYKGRNFMYPEPTRSMHFHHVHWGYKNGGVLGRGKGTHDKGGWVPDGGMALNLSGRPEAVLDPDESAALKAGLGGGPLVNQLIVRDEHEAIRELEAMNRRSITEARLRGVRR</sequence>
<dbReference type="InterPro" id="IPR013491">
    <property type="entry name" value="Tape_meas_N"/>
</dbReference>
<feature type="transmembrane region" description="Helical" evidence="1">
    <location>
        <begin position="355"/>
        <end position="372"/>
    </location>
</feature>
<feature type="domain" description="Tape measure protein N-terminal" evidence="2">
    <location>
        <begin position="24"/>
        <end position="198"/>
    </location>
</feature>
<organism evidence="3 4">
    <name type="scientific">Oerskovia rustica</name>
    <dbReference type="NCBI Taxonomy" id="2762237"/>
    <lineage>
        <taxon>Bacteria</taxon>
        <taxon>Bacillati</taxon>
        <taxon>Actinomycetota</taxon>
        <taxon>Actinomycetes</taxon>
        <taxon>Micrococcales</taxon>
        <taxon>Cellulomonadaceae</taxon>
        <taxon>Oerskovia</taxon>
    </lineage>
</organism>
<dbReference type="EMBL" id="JACSQQ010000050">
    <property type="protein sequence ID" value="MBD7952372.1"/>
    <property type="molecule type" value="Genomic_DNA"/>
</dbReference>
<keyword evidence="1" id="KW-0472">Membrane</keyword>
<dbReference type="Pfam" id="PF20155">
    <property type="entry name" value="TMP_3"/>
    <property type="match status" value="1"/>
</dbReference>
<keyword evidence="1" id="KW-1133">Transmembrane helix</keyword>
<dbReference type="Proteomes" id="UP000641803">
    <property type="component" value="Unassembled WGS sequence"/>
</dbReference>
<accession>A0ABR8RYB9</accession>
<proteinExistence type="predicted"/>
<evidence type="ECO:0000313" key="4">
    <source>
        <dbReference type="Proteomes" id="UP000641803"/>
    </source>
</evidence>
<dbReference type="NCBIfam" id="TIGR02675">
    <property type="entry name" value="tape_meas_nterm"/>
    <property type="match status" value="1"/>
</dbReference>
<evidence type="ECO:0000256" key="1">
    <source>
        <dbReference type="SAM" id="Phobius"/>
    </source>
</evidence>
<keyword evidence="1" id="KW-0812">Transmembrane</keyword>
<gene>
    <name evidence="3" type="ORF">H9652_18385</name>
</gene>
<keyword evidence="4" id="KW-1185">Reference proteome</keyword>
<name>A0ABR8RYB9_9CELL</name>
<evidence type="ECO:0000259" key="2">
    <source>
        <dbReference type="Pfam" id="PF20155"/>
    </source>
</evidence>
<comment type="caution">
    <text evidence="3">The sequence shown here is derived from an EMBL/GenBank/DDBJ whole genome shotgun (WGS) entry which is preliminary data.</text>
</comment>
<feature type="transmembrane region" description="Helical" evidence="1">
    <location>
        <begin position="404"/>
        <end position="421"/>
    </location>
</feature>
<evidence type="ECO:0000313" key="3">
    <source>
        <dbReference type="EMBL" id="MBD7952372.1"/>
    </source>
</evidence>